<comment type="caution">
    <text evidence="2">The sequence shown here is derived from an EMBL/GenBank/DDBJ whole genome shotgun (WGS) entry which is preliminary data.</text>
</comment>
<dbReference type="AlphaFoldDB" id="A0A1E7YKY0"/>
<proteinExistence type="predicted"/>
<dbReference type="Proteomes" id="UP000175616">
    <property type="component" value="Unassembled WGS sequence"/>
</dbReference>
<gene>
    <name evidence="2" type="ORF">BAE27_11205</name>
</gene>
<evidence type="ECO:0000313" key="3">
    <source>
        <dbReference type="Proteomes" id="UP000175616"/>
    </source>
</evidence>
<organism evidence="2 3">
    <name type="scientific">Acidithiobacillus caldus</name>
    <dbReference type="NCBI Taxonomy" id="33059"/>
    <lineage>
        <taxon>Bacteria</taxon>
        <taxon>Pseudomonadati</taxon>
        <taxon>Pseudomonadota</taxon>
        <taxon>Acidithiobacillia</taxon>
        <taxon>Acidithiobacillales</taxon>
        <taxon>Acidithiobacillaceae</taxon>
        <taxon>Acidithiobacillus</taxon>
    </lineage>
</organism>
<feature type="region of interest" description="Disordered" evidence="1">
    <location>
        <begin position="1"/>
        <end position="21"/>
    </location>
</feature>
<name>A0A1E7YKY0_9PROT</name>
<protein>
    <submittedName>
        <fullName evidence="2">Uncharacterized protein</fullName>
    </submittedName>
</protein>
<evidence type="ECO:0000313" key="2">
    <source>
        <dbReference type="EMBL" id="OFC30737.1"/>
    </source>
</evidence>
<reference evidence="2 3" key="1">
    <citation type="submission" date="2016-06" db="EMBL/GenBank/DDBJ databases">
        <title>Gene turnover analysis identifies the evolutionary adaptation of the extremophile Acidithiobacillus caldus.</title>
        <authorList>
            <person name="Zhang X."/>
        </authorList>
    </citation>
    <scope>NUCLEOTIDE SEQUENCE [LARGE SCALE GENOMIC DNA]</scope>
    <source>
        <strain evidence="2 3">DX</strain>
    </source>
</reference>
<accession>A0A1E7YKY0</accession>
<dbReference type="EMBL" id="LZYE01000310">
    <property type="protein sequence ID" value="OFC30737.1"/>
    <property type="molecule type" value="Genomic_DNA"/>
</dbReference>
<sequence>MQHKMAGSHPGEGSSQLTQPMGSARYTMDNALYLAFKKNIHFPLLFVVSVAGNGTPRNAVVSGRCSAASRGRSEVAAATVPDFEMPFTTIDCH</sequence>
<evidence type="ECO:0000256" key="1">
    <source>
        <dbReference type="SAM" id="MobiDB-lite"/>
    </source>
</evidence>